<feature type="compositionally biased region" description="Low complexity" evidence="1">
    <location>
        <begin position="46"/>
        <end position="55"/>
    </location>
</feature>
<feature type="region of interest" description="Disordered" evidence="1">
    <location>
        <begin position="1"/>
        <end position="28"/>
    </location>
</feature>
<feature type="compositionally biased region" description="Polar residues" evidence="1">
    <location>
        <begin position="1"/>
        <end position="10"/>
    </location>
</feature>
<evidence type="ECO:0000313" key="2">
    <source>
        <dbReference type="EMBL" id="TGE23889.1"/>
    </source>
</evidence>
<organism evidence="2 3">
    <name type="scientific">Hymenobacter aquaticus</name>
    <dbReference type="NCBI Taxonomy" id="1867101"/>
    <lineage>
        <taxon>Bacteria</taxon>
        <taxon>Pseudomonadati</taxon>
        <taxon>Bacteroidota</taxon>
        <taxon>Cytophagia</taxon>
        <taxon>Cytophagales</taxon>
        <taxon>Hymenobacteraceae</taxon>
        <taxon>Hymenobacter</taxon>
    </lineage>
</organism>
<evidence type="ECO:0000256" key="1">
    <source>
        <dbReference type="SAM" id="MobiDB-lite"/>
    </source>
</evidence>
<evidence type="ECO:0000313" key="3">
    <source>
        <dbReference type="Proteomes" id="UP000297549"/>
    </source>
</evidence>
<dbReference type="RefSeq" id="WP_135460917.1">
    <property type="nucleotide sequence ID" value="NZ_SRLC01000001.1"/>
</dbReference>
<accession>A0A4Z0Q326</accession>
<proteinExistence type="predicted"/>
<sequence>MRFSARFSSSRTHRPGMRPGPGPTSPATLHLAQQADSLLVVADWQPAPELSANNPAAPPPPTPGAAAPNA</sequence>
<reference evidence="2 3" key="1">
    <citation type="submission" date="2019-04" db="EMBL/GenBank/DDBJ databases">
        <authorList>
            <person name="Feng G."/>
            <person name="Zhang J."/>
            <person name="Zhu H."/>
        </authorList>
    </citation>
    <scope>NUCLEOTIDE SEQUENCE [LARGE SCALE GENOMIC DNA]</scope>
    <source>
        <strain evidence="2 3">JCM 31653</strain>
    </source>
</reference>
<comment type="caution">
    <text evidence="2">The sequence shown here is derived from an EMBL/GenBank/DDBJ whole genome shotgun (WGS) entry which is preliminary data.</text>
</comment>
<feature type="region of interest" description="Disordered" evidence="1">
    <location>
        <begin position="43"/>
        <end position="70"/>
    </location>
</feature>
<keyword evidence="3" id="KW-1185">Reference proteome</keyword>
<gene>
    <name evidence="2" type="ORF">E5K00_01350</name>
</gene>
<protein>
    <submittedName>
        <fullName evidence="2">Uncharacterized protein</fullName>
    </submittedName>
</protein>
<name>A0A4Z0Q326_9BACT</name>
<dbReference type="AlphaFoldDB" id="A0A4Z0Q326"/>
<dbReference type="Proteomes" id="UP000297549">
    <property type="component" value="Unassembled WGS sequence"/>
</dbReference>
<dbReference type="EMBL" id="SRLC01000001">
    <property type="protein sequence ID" value="TGE23889.1"/>
    <property type="molecule type" value="Genomic_DNA"/>
</dbReference>